<dbReference type="AlphaFoldDB" id="A0A3G3K0Y7"/>
<protein>
    <recommendedName>
        <fullName evidence="4">Lipopolysaccharide biosynthesis protein</fullName>
    </recommendedName>
</protein>
<dbReference type="PANTHER" id="PTHR32309">
    <property type="entry name" value="TYROSINE-PROTEIN KINASE"/>
    <property type="match status" value="1"/>
</dbReference>
<sequence>MEPELKELLRLLFRRAWFMVLMAAVFGGSVFYYHDKYAVPSYEAVSKVIVHTSSTSEYTDTYKEILTTPVIMDPAAARHPELGLTSEQLASRISVGTSEKSQVMSISVRDPSPDKAAAIVHAVADTFREEIPKVMKVDSVTILSDSGKAEPPRNVSKSLTSKLAIAVVLSFMASIGLILLREYFDDKIRTEKDVAVMLGKPLLATVTRIRKGDFKTGEVEDLELSKKIKAGEAINVGVNQ</sequence>
<name>A0A3G3K0Y7_9BACL</name>
<keyword evidence="1" id="KW-0812">Transmembrane</keyword>
<keyword evidence="3" id="KW-1185">Reference proteome</keyword>
<dbReference type="PANTHER" id="PTHR32309:SF31">
    <property type="entry name" value="CAPSULAR EXOPOLYSACCHARIDE FAMILY"/>
    <property type="match status" value="1"/>
</dbReference>
<accession>A0A3G3K0Y7</accession>
<feature type="transmembrane region" description="Helical" evidence="1">
    <location>
        <begin position="12"/>
        <end position="33"/>
    </location>
</feature>
<dbReference type="RefSeq" id="WP_123041905.1">
    <property type="nucleotide sequence ID" value="NZ_CP033433.1"/>
</dbReference>
<evidence type="ECO:0000313" key="3">
    <source>
        <dbReference type="Proteomes" id="UP000269097"/>
    </source>
</evidence>
<evidence type="ECO:0008006" key="4">
    <source>
        <dbReference type="Google" id="ProtNLM"/>
    </source>
</evidence>
<keyword evidence="1" id="KW-1133">Transmembrane helix</keyword>
<reference evidence="2 3" key="1">
    <citation type="submission" date="2018-10" db="EMBL/GenBank/DDBJ databases">
        <title>Genome Sequence of Cohnella sp.</title>
        <authorList>
            <person name="Srinivasan S."/>
            <person name="Kim M.K."/>
        </authorList>
    </citation>
    <scope>NUCLEOTIDE SEQUENCE [LARGE SCALE GENOMIC DNA]</scope>
    <source>
        <strain evidence="2 3">18JY8-7</strain>
    </source>
</reference>
<keyword evidence="1" id="KW-0472">Membrane</keyword>
<organism evidence="2 3">
    <name type="scientific">Cohnella candidum</name>
    <dbReference type="NCBI Taxonomy" id="2674991"/>
    <lineage>
        <taxon>Bacteria</taxon>
        <taxon>Bacillati</taxon>
        <taxon>Bacillota</taxon>
        <taxon>Bacilli</taxon>
        <taxon>Bacillales</taxon>
        <taxon>Paenibacillaceae</taxon>
        <taxon>Cohnella</taxon>
    </lineage>
</organism>
<dbReference type="Proteomes" id="UP000269097">
    <property type="component" value="Chromosome"/>
</dbReference>
<evidence type="ECO:0000256" key="1">
    <source>
        <dbReference type="SAM" id="Phobius"/>
    </source>
</evidence>
<gene>
    <name evidence="2" type="ORF">EAV92_15290</name>
</gene>
<dbReference type="InterPro" id="IPR050445">
    <property type="entry name" value="Bact_polysacc_biosynth/exp"/>
</dbReference>
<proteinExistence type="predicted"/>
<feature type="transmembrane region" description="Helical" evidence="1">
    <location>
        <begin position="163"/>
        <end position="180"/>
    </location>
</feature>
<dbReference type="KEGG" id="coh:EAV92_15290"/>
<dbReference type="EMBL" id="CP033433">
    <property type="protein sequence ID" value="AYQ73821.1"/>
    <property type="molecule type" value="Genomic_DNA"/>
</dbReference>
<evidence type="ECO:0000313" key="2">
    <source>
        <dbReference type="EMBL" id="AYQ73821.1"/>
    </source>
</evidence>